<dbReference type="Proteomes" id="UP000192276">
    <property type="component" value="Unassembled WGS sequence"/>
</dbReference>
<gene>
    <name evidence="1" type="ORF">A4R26_28260</name>
</gene>
<dbReference type="AlphaFoldDB" id="A0A1V9F2Y4"/>
<keyword evidence="2" id="KW-1185">Reference proteome</keyword>
<accession>A0A1V9F2Y4</accession>
<sequence length="236" mass="25795">MYLSFAGKPLHMKKIACLIGACYSLYSCKPPSYSYVPATMNTTAYSRAGEGQLGFMFGSPGIGAKGGVAITKNISVNAWAGALPAGNDNYGSKEFEVSLGIQTNPQQEHHVTSFYIGHSGGSNEKKRTGLTGDFNRTFLQVQQSAIDARLGAARLDGFLGVQVNYLSYEGTKESAPFNDYLWYYQPYFGFAIGGNNVRFEILQGLAIKNTGEWSHGVRVFPWFGHVGMLVKIRNNK</sequence>
<dbReference type="EMBL" id="LWBP01000212">
    <property type="protein sequence ID" value="OQP52724.1"/>
    <property type="molecule type" value="Genomic_DNA"/>
</dbReference>
<protein>
    <submittedName>
        <fullName evidence="1">Uncharacterized protein</fullName>
    </submittedName>
</protein>
<evidence type="ECO:0000313" key="2">
    <source>
        <dbReference type="Proteomes" id="UP000192276"/>
    </source>
</evidence>
<proteinExistence type="predicted"/>
<organism evidence="1 2">
    <name type="scientific">Niastella populi</name>
    <dbReference type="NCBI Taxonomy" id="550983"/>
    <lineage>
        <taxon>Bacteria</taxon>
        <taxon>Pseudomonadati</taxon>
        <taxon>Bacteroidota</taxon>
        <taxon>Chitinophagia</taxon>
        <taxon>Chitinophagales</taxon>
        <taxon>Chitinophagaceae</taxon>
        <taxon>Niastella</taxon>
    </lineage>
</organism>
<comment type="caution">
    <text evidence="1">The sequence shown here is derived from an EMBL/GenBank/DDBJ whole genome shotgun (WGS) entry which is preliminary data.</text>
</comment>
<evidence type="ECO:0000313" key="1">
    <source>
        <dbReference type="EMBL" id="OQP52724.1"/>
    </source>
</evidence>
<name>A0A1V9F2Y4_9BACT</name>
<reference evidence="2" key="1">
    <citation type="submission" date="2016-04" db="EMBL/GenBank/DDBJ databases">
        <authorList>
            <person name="Chen L."/>
            <person name="Zhuang W."/>
            <person name="Wang G."/>
        </authorList>
    </citation>
    <scope>NUCLEOTIDE SEQUENCE [LARGE SCALE GENOMIC DNA]</scope>
    <source>
        <strain evidence="2">208</strain>
    </source>
</reference>